<feature type="transmembrane region" description="Helical" evidence="9">
    <location>
        <begin position="332"/>
        <end position="350"/>
    </location>
</feature>
<feature type="transmembrane region" description="Helical" evidence="9">
    <location>
        <begin position="237"/>
        <end position="255"/>
    </location>
</feature>
<dbReference type="GeneID" id="74912924"/>
<feature type="transmembrane region" description="Helical" evidence="9">
    <location>
        <begin position="12"/>
        <end position="31"/>
    </location>
</feature>
<comment type="subcellular location">
    <subcellularLocation>
        <location evidence="1">Cell membrane</location>
        <topology evidence="1">Multi-pass membrane protein</topology>
    </subcellularLocation>
</comment>
<evidence type="ECO:0000256" key="9">
    <source>
        <dbReference type="SAM" id="Phobius"/>
    </source>
</evidence>
<dbReference type="SUPFAM" id="SSF52266">
    <property type="entry name" value="SGNH hydrolase"/>
    <property type="match status" value="1"/>
</dbReference>
<protein>
    <submittedName>
        <fullName evidence="11">Acyltransferase</fullName>
    </submittedName>
</protein>
<accession>A0A0C1M7C4</accession>
<reference evidence="11 12" key="1">
    <citation type="submission" date="2014-06" db="EMBL/GenBank/DDBJ databases">
        <title>Functional and comparative genomic analyses of the Drosophila gut microbiota identify candidate symbiosis factors.</title>
        <authorList>
            <person name="Newell P.D."/>
            <person name="Chaston J.M."/>
            <person name="Douglas A.E."/>
        </authorList>
    </citation>
    <scope>NUCLEOTIDE SEQUENCE [LARGE SCALE GENOMIC DNA]</scope>
    <source>
        <strain evidence="11 12">DmCS_002</strain>
    </source>
</reference>
<feature type="transmembrane region" description="Helical" evidence="9">
    <location>
        <begin position="79"/>
        <end position="97"/>
    </location>
</feature>
<dbReference type="Gene3D" id="3.40.50.1110">
    <property type="entry name" value="SGNH hydrolase"/>
    <property type="match status" value="1"/>
</dbReference>
<dbReference type="InterPro" id="IPR050879">
    <property type="entry name" value="Acyltransferase_3"/>
</dbReference>
<evidence type="ECO:0000256" key="7">
    <source>
        <dbReference type="ARBA" id="ARBA00023315"/>
    </source>
</evidence>
<keyword evidence="3 11" id="KW-0808">Transferase</keyword>
<dbReference type="PATRIC" id="fig|1614.7.peg.218"/>
<evidence type="ECO:0000313" key="12">
    <source>
        <dbReference type="Proteomes" id="UP000031397"/>
    </source>
</evidence>
<feature type="transmembrane region" description="Helical" evidence="9">
    <location>
        <begin position="298"/>
        <end position="320"/>
    </location>
</feature>
<dbReference type="InterPro" id="IPR036514">
    <property type="entry name" value="SGNH_hydro_sf"/>
</dbReference>
<dbReference type="PANTHER" id="PTHR23028">
    <property type="entry name" value="ACETYLTRANSFERASE"/>
    <property type="match status" value="1"/>
</dbReference>
<feature type="transmembrane region" description="Helical" evidence="9">
    <location>
        <begin position="175"/>
        <end position="196"/>
    </location>
</feature>
<dbReference type="CDD" id="cd01840">
    <property type="entry name" value="SGNH_hydrolase_yrhL_like"/>
    <property type="match status" value="1"/>
</dbReference>
<organism evidence="11 12">
    <name type="scientific">Fructilactobacillus fructivorans</name>
    <dbReference type="NCBI Taxonomy" id="1614"/>
    <lineage>
        <taxon>Bacteria</taxon>
        <taxon>Bacillati</taxon>
        <taxon>Bacillota</taxon>
        <taxon>Bacilli</taxon>
        <taxon>Lactobacillales</taxon>
        <taxon>Lactobacillaceae</taxon>
        <taxon>Fructilactobacillus</taxon>
    </lineage>
</organism>
<keyword evidence="4 9" id="KW-0812">Transmembrane</keyword>
<keyword evidence="6 9" id="KW-0472">Membrane</keyword>
<dbReference type="InterPro" id="IPR002656">
    <property type="entry name" value="Acyl_transf_3_dom"/>
</dbReference>
<keyword evidence="2" id="KW-1003">Cell membrane</keyword>
<feature type="transmembrane region" description="Helical" evidence="9">
    <location>
        <begin position="267"/>
        <end position="286"/>
    </location>
</feature>
<feature type="compositionally biased region" description="Basic residues" evidence="8">
    <location>
        <begin position="453"/>
        <end position="462"/>
    </location>
</feature>
<feature type="domain" description="Acyltransferase 3" evidence="10">
    <location>
        <begin position="13"/>
        <end position="346"/>
    </location>
</feature>
<dbReference type="Proteomes" id="UP000031397">
    <property type="component" value="Unassembled WGS sequence"/>
</dbReference>
<evidence type="ECO:0000259" key="10">
    <source>
        <dbReference type="Pfam" id="PF01757"/>
    </source>
</evidence>
<dbReference type="GO" id="GO:0016747">
    <property type="term" value="F:acyltransferase activity, transferring groups other than amino-acyl groups"/>
    <property type="evidence" value="ECO:0007669"/>
    <property type="project" value="InterPro"/>
</dbReference>
<feature type="transmembrane region" description="Helical" evidence="9">
    <location>
        <begin position="208"/>
        <end position="225"/>
    </location>
</feature>
<dbReference type="RefSeq" id="WP_039143283.1">
    <property type="nucleotide sequence ID" value="NZ_JOJZ01000009.1"/>
</dbReference>
<feature type="region of interest" description="Disordered" evidence="8">
    <location>
        <begin position="450"/>
        <end position="469"/>
    </location>
</feature>
<sequence>MNNKTPKRRFITGFTGLRALAVICVILYHLSPSVFTGGYLGVPVFLTLSGYLITDHLISEYHATDHFRYGFFWQKRLKRLYPTLITMLFATAAYITLFQRNLLANLWQSVVSNLAYVYNWWEIMNGQSYFQNFAGSASPFTHLWTLAIEGQFYLIWPLIAYFLLKKFHGNKHPIFFMAIALSALSVILMAVLYQPGKDPSRVYYGTDTRMFSILFGAALAVFWPSNQKKDDDQQKSFLLDVFGLVGMVGMGWIIFTTGSQSPFLYRGGMALFSIFTVMAMLAIVHPNSHWNRILTNKLFDWIGSRSYEIYVYQFPVFIFFADKFKDVADHQWLYAIIEIAIIIVISELSYRFIEVPLAKYDYHRVIDFFKTLFHIGKMSLDEIENWIISCFKHHLILKMAAIVVLAIGTVGIFQSTTVNPKAANHTQLANRIQKNSKSQDQHNEKLAKEIKSGKKTKNTKVNKKLEKDGLTKPQLQEAQNLSGSAIGDSVMLSGRDNLQKIFPKLYIDAETSRHPQDGVAIMKSLEQQGLLGKNVIIGLGTNGAINDQTMKQYMEIAGKNRHVFWINTYVPTQPWQNQVNSFLNKAQKKYKNLYVIDWYDYAKNHPQYLYQDQTHPNVQGTPKYASFIAQNVLKHAEK</sequence>
<keyword evidence="7 11" id="KW-0012">Acyltransferase</keyword>
<dbReference type="PANTHER" id="PTHR23028:SF53">
    <property type="entry name" value="ACYL_TRANSF_3 DOMAIN-CONTAINING PROTEIN"/>
    <property type="match status" value="1"/>
</dbReference>
<keyword evidence="5 9" id="KW-1133">Transmembrane helix</keyword>
<keyword evidence="12" id="KW-1185">Reference proteome</keyword>
<evidence type="ECO:0000256" key="2">
    <source>
        <dbReference type="ARBA" id="ARBA00022475"/>
    </source>
</evidence>
<evidence type="ECO:0000256" key="1">
    <source>
        <dbReference type="ARBA" id="ARBA00004651"/>
    </source>
</evidence>
<evidence type="ECO:0000256" key="5">
    <source>
        <dbReference type="ARBA" id="ARBA00022989"/>
    </source>
</evidence>
<gene>
    <name evidence="11" type="ORF">LfDm3_0228</name>
</gene>
<evidence type="ECO:0000256" key="4">
    <source>
        <dbReference type="ARBA" id="ARBA00022692"/>
    </source>
</evidence>
<evidence type="ECO:0000313" key="11">
    <source>
        <dbReference type="EMBL" id="KID42299.1"/>
    </source>
</evidence>
<dbReference type="AlphaFoldDB" id="A0A0C1M7C4"/>
<dbReference type="GO" id="GO:0005886">
    <property type="term" value="C:plasma membrane"/>
    <property type="evidence" value="ECO:0007669"/>
    <property type="project" value="UniProtKB-SubCell"/>
</dbReference>
<evidence type="ECO:0000256" key="8">
    <source>
        <dbReference type="SAM" id="MobiDB-lite"/>
    </source>
</evidence>
<dbReference type="Pfam" id="PF01757">
    <property type="entry name" value="Acyl_transf_3"/>
    <property type="match status" value="1"/>
</dbReference>
<dbReference type="GO" id="GO:0009103">
    <property type="term" value="P:lipopolysaccharide biosynthetic process"/>
    <property type="evidence" value="ECO:0007669"/>
    <property type="project" value="TreeGrafter"/>
</dbReference>
<feature type="transmembrane region" description="Helical" evidence="9">
    <location>
        <begin position="143"/>
        <end position="163"/>
    </location>
</feature>
<dbReference type="EMBL" id="JOJZ01000009">
    <property type="protein sequence ID" value="KID42299.1"/>
    <property type="molecule type" value="Genomic_DNA"/>
</dbReference>
<feature type="transmembrane region" description="Helical" evidence="9">
    <location>
        <begin position="37"/>
        <end position="58"/>
    </location>
</feature>
<proteinExistence type="predicted"/>
<name>A0A0C1M7C4_9LACO</name>
<comment type="caution">
    <text evidence="11">The sequence shown here is derived from an EMBL/GenBank/DDBJ whole genome shotgun (WGS) entry which is preliminary data.</text>
</comment>
<feature type="transmembrane region" description="Helical" evidence="9">
    <location>
        <begin position="395"/>
        <end position="413"/>
    </location>
</feature>
<evidence type="ECO:0000256" key="6">
    <source>
        <dbReference type="ARBA" id="ARBA00023136"/>
    </source>
</evidence>
<dbReference type="OrthoDB" id="9796461at2"/>
<evidence type="ECO:0000256" key="3">
    <source>
        <dbReference type="ARBA" id="ARBA00022679"/>
    </source>
</evidence>